<dbReference type="PROSITE" id="PS01063">
    <property type="entry name" value="SIGMA70_ECF"/>
    <property type="match status" value="1"/>
</dbReference>
<dbReference type="EMBL" id="JACCFM010000001">
    <property type="protein sequence ID" value="NYJ19500.1"/>
    <property type="molecule type" value="Genomic_DNA"/>
</dbReference>
<accession>A0A7Z0ED98</accession>
<feature type="domain" description="RNA polymerase sigma-70 region 2" evidence="7">
    <location>
        <begin position="26"/>
        <end position="92"/>
    </location>
</feature>
<dbReference type="Pfam" id="PF08281">
    <property type="entry name" value="Sigma70_r4_2"/>
    <property type="match status" value="1"/>
</dbReference>
<keyword evidence="5 6" id="KW-0804">Transcription</keyword>
<evidence type="ECO:0000259" key="8">
    <source>
        <dbReference type="Pfam" id="PF08281"/>
    </source>
</evidence>
<evidence type="ECO:0000256" key="2">
    <source>
        <dbReference type="ARBA" id="ARBA00023015"/>
    </source>
</evidence>
<dbReference type="GO" id="GO:0006352">
    <property type="term" value="P:DNA-templated transcription initiation"/>
    <property type="evidence" value="ECO:0007669"/>
    <property type="project" value="InterPro"/>
</dbReference>
<proteinExistence type="inferred from homology"/>
<dbReference type="InterPro" id="IPR039425">
    <property type="entry name" value="RNA_pol_sigma-70-like"/>
</dbReference>
<keyword evidence="10" id="KW-1185">Reference proteome</keyword>
<evidence type="ECO:0000256" key="6">
    <source>
        <dbReference type="RuleBase" id="RU000716"/>
    </source>
</evidence>
<dbReference type="InterPro" id="IPR013324">
    <property type="entry name" value="RNA_pol_sigma_r3/r4-like"/>
</dbReference>
<dbReference type="GO" id="GO:0006950">
    <property type="term" value="P:response to stress"/>
    <property type="evidence" value="ECO:0007669"/>
    <property type="project" value="UniProtKB-ARBA"/>
</dbReference>
<dbReference type="PANTHER" id="PTHR43133:SF8">
    <property type="entry name" value="RNA POLYMERASE SIGMA FACTOR HI_1459-RELATED"/>
    <property type="match status" value="1"/>
</dbReference>
<dbReference type="InterPro" id="IPR036388">
    <property type="entry name" value="WH-like_DNA-bd_sf"/>
</dbReference>
<dbReference type="SUPFAM" id="SSF88659">
    <property type="entry name" value="Sigma3 and sigma4 domains of RNA polymerase sigma factors"/>
    <property type="match status" value="1"/>
</dbReference>
<dbReference type="Proteomes" id="UP000537260">
    <property type="component" value="Unassembled WGS sequence"/>
</dbReference>
<dbReference type="GO" id="GO:0016987">
    <property type="term" value="F:sigma factor activity"/>
    <property type="evidence" value="ECO:0007669"/>
    <property type="project" value="UniProtKB-KW"/>
</dbReference>
<keyword evidence="4 6" id="KW-0238">DNA-binding</keyword>
<evidence type="ECO:0000256" key="3">
    <source>
        <dbReference type="ARBA" id="ARBA00023082"/>
    </source>
</evidence>
<feature type="domain" description="RNA polymerase sigma factor 70 region 4 type 2" evidence="8">
    <location>
        <begin position="122"/>
        <end position="173"/>
    </location>
</feature>
<comment type="similarity">
    <text evidence="1 6">Belongs to the sigma-70 factor family. ECF subfamily.</text>
</comment>
<keyword evidence="2 6" id="KW-0805">Transcription regulation</keyword>
<evidence type="ECO:0000256" key="5">
    <source>
        <dbReference type="ARBA" id="ARBA00023163"/>
    </source>
</evidence>
<dbReference type="Gene3D" id="1.10.10.10">
    <property type="entry name" value="Winged helix-like DNA-binding domain superfamily/Winged helix DNA-binding domain"/>
    <property type="match status" value="1"/>
</dbReference>
<keyword evidence="3 6" id="KW-0731">Sigma factor</keyword>
<evidence type="ECO:0000313" key="10">
    <source>
        <dbReference type="Proteomes" id="UP000537260"/>
    </source>
</evidence>
<evidence type="ECO:0000256" key="1">
    <source>
        <dbReference type="ARBA" id="ARBA00010641"/>
    </source>
</evidence>
<dbReference type="InterPro" id="IPR013249">
    <property type="entry name" value="RNA_pol_sigma70_r4_t2"/>
</dbReference>
<organism evidence="9 10">
    <name type="scientific">Glaciibacter psychrotolerans</name>
    <dbReference type="NCBI Taxonomy" id="670054"/>
    <lineage>
        <taxon>Bacteria</taxon>
        <taxon>Bacillati</taxon>
        <taxon>Actinomycetota</taxon>
        <taxon>Actinomycetes</taxon>
        <taxon>Micrococcales</taxon>
        <taxon>Microbacteriaceae</taxon>
        <taxon>Glaciibacter</taxon>
    </lineage>
</organism>
<dbReference type="InterPro" id="IPR007627">
    <property type="entry name" value="RNA_pol_sigma70_r2"/>
</dbReference>
<dbReference type="RefSeq" id="WP_246318361.1">
    <property type="nucleotide sequence ID" value="NZ_JACCFM010000001.1"/>
</dbReference>
<dbReference type="PANTHER" id="PTHR43133">
    <property type="entry name" value="RNA POLYMERASE ECF-TYPE SIGMA FACTO"/>
    <property type="match status" value="1"/>
</dbReference>
<dbReference type="NCBIfam" id="TIGR02937">
    <property type="entry name" value="sigma70-ECF"/>
    <property type="match status" value="1"/>
</dbReference>
<dbReference type="CDD" id="cd06171">
    <property type="entry name" value="Sigma70_r4"/>
    <property type="match status" value="1"/>
</dbReference>
<sequence length="181" mass="20207">MALTRVADNVLVSRTIDGDKQAFEVLIRRHAPGMRAYAQRLLNSSNEADDVVQETFITAWEQLESLSDYSAARAWLMRVVSRKSFDVIRARKPTATLTAEAFSSPAAQQTEHIVEIRSAVEDLSSALLQLPTAQRECWLLYEVGGCSYDEIAEQLGISHPAVRGTLARARATLIRTMEGWR</sequence>
<reference evidence="9 10" key="1">
    <citation type="submission" date="2020-07" db="EMBL/GenBank/DDBJ databases">
        <title>Sequencing the genomes of 1000 actinobacteria strains.</title>
        <authorList>
            <person name="Klenk H.-P."/>
        </authorList>
    </citation>
    <scope>NUCLEOTIDE SEQUENCE [LARGE SCALE GENOMIC DNA]</scope>
    <source>
        <strain evidence="9 10">LI1</strain>
    </source>
</reference>
<dbReference type="InterPro" id="IPR000838">
    <property type="entry name" value="RNA_pol_sigma70_ECF_CS"/>
</dbReference>
<gene>
    <name evidence="9" type="ORF">HNR05_001291</name>
</gene>
<evidence type="ECO:0000259" key="7">
    <source>
        <dbReference type="Pfam" id="PF04542"/>
    </source>
</evidence>
<dbReference type="Gene3D" id="1.10.1740.10">
    <property type="match status" value="1"/>
</dbReference>
<dbReference type="InterPro" id="IPR014284">
    <property type="entry name" value="RNA_pol_sigma-70_dom"/>
</dbReference>
<name>A0A7Z0ED98_9MICO</name>
<protein>
    <recommendedName>
        <fullName evidence="6">RNA polymerase sigma factor</fullName>
    </recommendedName>
</protein>
<evidence type="ECO:0000313" key="9">
    <source>
        <dbReference type="EMBL" id="NYJ19500.1"/>
    </source>
</evidence>
<dbReference type="GO" id="GO:0003677">
    <property type="term" value="F:DNA binding"/>
    <property type="evidence" value="ECO:0007669"/>
    <property type="project" value="UniProtKB-KW"/>
</dbReference>
<comment type="caution">
    <text evidence="9">The sequence shown here is derived from an EMBL/GenBank/DDBJ whole genome shotgun (WGS) entry which is preliminary data.</text>
</comment>
<dbReference type="AlphaFoldDB" id="A0A7Z0ED98"/>
<dbReference type="InterPro" id="IPR013325">
    <property type="entry name" value="RNA_pol_sigma_r2"/>
</dbReference>
<dbReference type="Pfam" id="PF04542">
    <property type="entry name" value="Sigma70_r2"/>
    <property type="match status" value="1"/>
</dbReference>
<evidence type="ECO:0000256" key="4">
    <source>
        <dbReference type="ARBA" id="ARBA00023125"/>
    </source>
</evidence>
<dbReference type="SUPFAM" id="SSF88946">
    <property type="entry name" value="Sigma2 domain of RNA polymerase sigma factors"/>
    <property type="match status" value="1"/>
</dbReference>